<dbReference type="PANTHER" id="PTHR45749">
    <property type="match status" value="1"/>
</dbReference>
<dbReference type="InterPro" id="IPR025398">
    <property type="entry name" value="DUF4371"/>
</dbReference>
<dbReference type="Pfam" id="PF05699">
    <property type="entry name" value="Dimer_Tnp_hAT"/>
    <property type="match status" value="1"/>
</dbReference>
<dbReference type="OMA" id="WESRILM"/>
<reference evidence="5" key="1">
    <citation type="submission" date="2025-08" db="UniProtKB">
        <authorList>
            <consortium name="RefSeq"/>
        </authorList>
    </citation>
    <scope>IDENTIFICATION</scope>
    <source>
        <strain evidence="5">Airmid</strain>
    </source>
</reference>
<evidence type="ECO:0000313" key="4">
    <source>
        <dbReference type="Proteomes" id="UP000515146"/>
    </source>
</evidence>
<protein>
    <submittedName>
        <fullName evidence="5">Zinc finger MYM-type protein 1-like</fullName>
    </submittedName>
</protein>
<evidence type="ECO:0000259" key="3">
    <source>
        <dbReference type="Pfam" id="PF14291"/>
    </source>
</evidence>
<dbReference type="InterPro" id="IPR012337">
    <property type="entry name" value="RNaseH-like_sf"/>
</dbReference>
<dbReference type="AlphaFoldDB" id="A0A6P6XZL7"/>
<organism evidence="4 5">
    <name type="scientific">Dermatophagoides pteronyssinus</name>
    <name type="common">European house dust mite</name>
    <dbReference type="NCBI Taxonomy" id="6956"/>
    <lineage>
        <taxon>Eukaryota</taxon>
        <taxon>Metazoa</taxon>
        <taxon>Ecdysozoa</taxon>
        <taxon>Arthropoda</taxon>
        <taxon>Chelicerata</taxon>
        <taxon>Arachnida</taxon>
        <taxon>Acari</taxon>
        <taxon>Acariformes</taxon>
        <taxon>Sarcoptiformes</taxon>
        <taxon>Astigmata</taxon>
        <taxon>Psoroptidia</taxon>
        <taxon>Analgoidea</taxon>
        <taxon>Pyroglyphidae</taxon>
        <taxon>Dermatophagoidinae</taxon>
        <taxon>Dermatophagoides</taxon>
    </lineage>
</organism>
<dbReference type="PANTHER" id="PTHR45749:SF35">
    <property type="entry name" value="AC-LIKE TRANSPOSASE-RELATED"/>
    <property type="match status" value="1"/>
</dbReference>
<evidence type="ECO:0000256" key="1">
    <source>
        <dbReference type="SAM" id="MobiDB-lite"/>
    </source>
</evidence>
<proteinExistence type="predicted"/>
<name>A0A6P6XZL7_DERPT</name>
<accession>A0A6P6XZL7</accession>
<dbReference type="KEGG" id="dpte:113792609"/>
<dbReference type="SUPFAM" id="SSF53098">
    <property type="entry name" value="Ribonuclease H-like"/>
    <property type="match status" value="1"/>
</dbReference>
<keyword evidence="4" id="KW-1185">Reference proteome</keyword>
<dbReference type="InterPro" id="IPR008906">
    <property type="entry name" value="HATC_C_dom"/>
</dbReference>
<dbReference type="Proteomes" id="UP000515146">
    <property type="component" value="Unplaced"/>
</dbReference>
<dbReference type="InParanoid" id="A0A6P6XZL7"/>
<sequence>MFNKKKLSGAQNRKRKMEKEKTAKKLSGSLAKFLKTTNTEDENQNNKNEKTVEKLSVSLATNTITSEDASDISEPVIDQSQIDSTDTNGQTFFDDPTDEGASCSDISEPVIYQSQIDSTDTNGQTFFDDPTDEGASCSDISEPIIETAIPYPSTNQPVIESLDCSSTFILEDPATWPENISLKIRDFLVENLPKHIKHSYPKDKNGRSFSENYFFRILPNGEKVKRQYLVYSKSLNSVFCSHCKLFGGPNSRLSNDSGVNDWRHLATILKTHESSSNHLSNSSKFLKLKNALKNKTTIDGTNQQIIENEKNYWLSVLERIILLIQFLGRQCLAIRGSTQAIYSEENGNFLKLVETVAKFDNVMNEHLRRIQFSGKSFPSYLGDKIQNEIIHLVSNAVKNRILEMVEKSKYFAVVLDTTPDCSHKEQLSIIIRFVHHDDDTNAASIQERFLGFIALDETTGTGLFNAITSCFQSLNLKIENLRAQSYDNAANMKGKKNGLQKKILELNSRAFFVPCSAHSLNLVVNDAAKMSFETVNFFDLIQEFYNFFSASPRRWGILKKHMPHLSLKPLSATRWESRIESIRPFKIYLNKISNALEELSDDDSFDLESRTKASNLNDRVASFKFICGIQVWHLILDLINVSSKLMQSPRSTIGTISDSLQKVLSRLREFRSDEFFENNIIKEASKAAESINVEAVFEESRRRKKTKSFDYESSDSPLNDPKSHFKVDFFFAILDIAITSVEERFTLLNQHMMVFDLIKNCNDLEKFDDLKNRCLNLEKKLTDINDNNKRDIDGKILFEELCSLKTFLEKEYTPLDVLNFLYENNLIDTFPNTAVALRIFLTMPASVASGERTFSKLKLIKNYLRSSMSADRLSGLAIMSIESDIMEAIDIKETIKEFAIAKARRVHII</sequence>
<evidence type="ECO:0000259" key="2">
    <source>
        <dbReference type="Pfam" id="PF05699"/>
    </source>
</evidence>
<feature type="region of interest" description="Disordered" evidence="1">
    <location>
        <begin position="1"/>
        <end position="52"/>
    </location>
</feature>
<dbReference type="GO" id="GO:0046983">
    <property type="term" value="F:protein dimerization activity"/>
    <property type="evidence" value="ECO:0007669"/>
    <property type="project" value="InterPro"/>
</dbReference>
<feature type="compositionally biased region" description="Basic residues" evidence="1">
    <location>
        <begin position="1"/>
        <end position="16"/>
    </location>
</feature>
<dbReference type="Pfam" id="PF14291">
    <property type="entry name" value="DUF4371"/>
    <property type="match status" value="1"/>
</dbReference>
<dbReference type="OrthoDB" id="6516454at2759"/>
<gene>
    <name evidence="5" type="primary">LOC113792609</name>
</gene>
<evidence type="ECO:0000313" key="5">
    <source>
        <dbReference type="RefSeq" id="XP_027198316.1"/>
    </source>
</evidence>
<dbReference type="RefSeq" id="XP_027198316.1">
    <property type="nucleotide sequence ID" value="XM_027342515.1"/>
</dbReference>
<feature type="domain" description="DUF4371" evidence="3">
    <location>
        <begin position="303"/>
        <end position="498"/>
    </location>
</feature>
<feature type="domain" description="HAT C-terminal dimerisation" evidence="2">
    <location>
        <begin position="808"/>
        <end position="884"/>
    </location>
</feature>